<dbReference type="SUPFAM" id="SSF51197">
    <property type="entry name" value="Clavaminate synthase-like"/>
    <property type="match status" value="1"/>
</dbReference>
<evidence type="ECO:0000256" key="1">
    <source>
        <dbReference type="ARBA" id="ARBA00001954"/>
    </source>
</evidence>
<keyword evidence="4 8" id="KW-0223">Dioxygenase</keyword>
<keyword evidence="5" id="KW-0560">Oxidoreductase</keyword>
<evidence type="ECO:0000256" key="4">
    <source>
        <dbReference type="ARBA" id="ARBA00022964"/>
    </source>
</evidence>
<proteinExistence type="inferred from homology"/>
<evidence type="ECO:0000256" key="2">
    <source>
        <dbReference type="ARBA" id="ARBA00005896"/>
    </source>
</evidence>
<evidence type="ECO:0000313" key="9">
    <source>
        <dbReference type="Proteomes" id="UP001431010"/>
    </source>
</evidence>
<feature type="domain" description="TauD/TfdA-like" evidence="7">
    <location>
        <begin position="7"/>
        <end position="271"/>
    </location>
</feature>
<dbReference type="InterPro" id="IPR042098">
    <property type="entry name" value="TauD-like_sf"/>
</dbReference>
<evidence type="ECO:0000313" key="8">
    <source>
        <dbReference type="EMBL" id="UFZ04927.1"/>
    </source>
</evidence>
<dbReference type="Pfam" id="PF02668">
    <property type="entry name" value="TauD"/>
    <property type="match status" value="1"/>
</dbReference>
<keyword evidence="3" id="KW-0479">Metal-binding</keyword>
<sequence>MTTDLLVRPLSGTIGAEVSKVRLSRDISKETISAIQAALLRYKVLFFPDQCSFTEDDQIAFGMRFGSLETDYPSFATRMKDRPEVIVFDGAAPAGRASVWHTDATVSRTPPMAGIIRIAEVPDRGGDTMWCDTASAFNSLSDPLKQFLATKTAVHDLFSEEYIERTGVHHRHRTDVDLSKVSRCEHPVVRVHPETGEQCLFINPLFTSHIVGLHSRESALLLNYLFEQMQRPEFTVRRHWSRNDVGFWDNRCTMHAAIDDYGTGRRLAYRVCIKGDVPVGSPSLSMQH</sequence>
<keyword evidence="6" id="KW-0408">Iron</keyword>
<dbReference type="Gene3D" id="3.60.130.10">
    <property type="entry name" value="Clavaminate synthase-like"/>
    <property type="match status" value="1"/>
</dbReference>
<dbReference type="InterPro" id="IPR003819">
    <property type="entry name" value="TauD/TfdA-like"/>
</dbReference>
<name>A0ABY3RDU6_9BRAD</name>
<evidence type="ECO:0000256" key="6">
    <source>
        <dbReference type="ARBA" id="ARBA00023004"/>
    </source>
</evidence>
<keyword evidence="9" id="KW-1185">Reference proteome</keyword>
<dbReference type="PANTHER" id="PTHR30468:SF5">
    <property type="entry name" value="ALPHA-KETOGLUTARATE-DEPENDENT SULFATE ESTER DIOXYGENASE"/>
    <property type="match status" value="1"/>
</dbReference>
<evidence type="ECO:0000256" key="5">
    <source>
        <dbReference type="ARBA" id="ARBA00023002"/>
    </source>
</evidence>
<comment type="similarity">
    <text evidence="2">Belongs to the TfdA dioxygenase family.</text>
</comment>
<gene>
    <name evidence="8" type="ORF">LQG66_00980</name>
</gene>
<organism evidence="8 9">
    <name type="scientific">Bradyrhizobium ontarionense</name>
    <dbReference type="NCBI Taxonomy" id="2898149"/>
    <lineage>
        <taxon>Bacteria</taxon>
        <taxon>Pseudomonadati</taxon>
        <taxon>Pseudomonadota</taxon>
        <taxon>Alphaproteobacteria</taxon>
        <taxon>Hyphomicrobiales</taxon>
        <taxon>Nitrobacteraceae</taxon>
        <taxon>Bradyrhizobium</taxon>
    </lineage>
</organism>
<dbReference type="InterPro" id="IPR051323">
    <property type="entry name" value="AtsK-like"/>
</dbReference>
<dbReference type="Proteomes" id="UP001431010">
    <property type="component" value="Chromosome"/>
</dbReference>
<dbReference type="EMBL" id="CP088156">
    <property type="protein sequence ID" value="UFZ04927.1"/>
    <property type="molecule type" value="Genomic_DNA"/>
</dbReference>
<reference evidence="8" key="1">
    <citation type="journal article" date="2024" name="Antonie Van Leeuwenhoek">
        <title>Bradyrhizobium ontarionense sp. nov., a novel bacterial symbiont isolated from Aeschynomene indica (Indian jointvetch), harbours photosynthesis, nitrogen fixation and nitrous oxide (N2O) reductase genes.</title>
        <authorList>
            <person name="Bromfield E.S.P."/>
            <person name="Cloutier S."/>
        </authorList>
    </citation>
    <scope>NUCLEOTIDE SEQUENCE</scope>
    <source>
        <strain evidence="8">A19</strain>
    </source>
</reference>
<evidence type="ECO:0000259" key="7">
    <source>
        <dbReference type="Pfam" id="PF02668"/>
    </source>
</evidence>
<dbReference type="PANTHER" id="PTHR30468">
    <property type="entry name" value="ALPHA-KETOGLUTARATE-DEPENDENT SULFONATE DIOXYGENASE"/>
    <property type="match status" value="1"/>
</dbReference>
<protein>
    <submittedName>
        <fullName evidence="8">TauD/TfdA family dioxygenase</fullName>
    </submittedName>
</protein>
<accession>A0ABY3RDU6</accession>
<dbReference type="GO" id="GO:0051213">
    <property type="term" value="F:dioxygenase activity"/>
    <property type="evidence" value="ECO:0007669"/>
    <property type="project" value="UniProtKB-KW"/>
</dbReference>
<evidence type="ECO:0000256" key="3">
    <source>
        <dbReference type="ARBA" id="ARBA00022723"/>
    </source>
</evidence>
<dbReference type="RefSeq" id="WP_231322386.1">
    <property type="nucleotide sequence ID" value="NZ_CP088156.1"/>
</dbReference>
<comment type="cofactor">
    <cofactor evidence="1">
        <name>Fe(2+)</name>
        <dbReference type="ChEBI" id="CHEBI:29033"/>
    </cofactor>
</comment>